<dbReference type="PANTHER" id="PTHR43280:SF2">
    <property type="entry name" value="HTH-TYPE TRANSCRIPTIONAL REGULATOR EXSA"/>
    <property type="match status" value="1"/>
</dbReference>
<dbReference type="SMART" id="SM00342">
    <property type="entry name" value="HTH_ARAC"/>
    <property type="match status" value="1"/>
</dbReference>
<dbReference type="InterPro" id="IPR011006">
    <property type="entry name" value="CheY-like_superfamily"/>
</dbReference>
<comment type="caution">
    <text evidence="7">The sequence shown here is derived from an EMBL/GenBank/DDBJ whole genome shotgun (WGS) entry which is preliminary data.</text>
</comment>
<dbReference type="Gene3D" id="3.40.50.2300">
    <property type="match status" value="1"/>
</dbReference>
<evidence type="ECO:0000259" key="5">
    <source>
        <dbReference type="PROSITE" id="PS01124"/>
    </source>
</evidence>
<protein>
    <submittedName>
        <fullName evidence="7">Helix-turn-helix domain-containing protein</fullName>
    </submittedName>
</protein>
<keyword evidence="3" id="KW-0804">Transcription</keyword>
<dbReference type="Pfam" id="PF00072">
    <property type="entry name" value="Response_reg"/>
    <property type="match status" value="1"/>
</dbReference>
<dbReference type="PANTHER" id="PTHR43280">
    <property type="entry name" value="ARAC-FAMILY TRANSCRIPTIONAL REGULATOR"/>
    <property type="match status" value="1"/>
</dbReference>
<dbReference type="InterPro" id="IPR018060">
    <property type="entry name" value="HTH_AraC"/>
</dbReference>
<feature type="domain" description="HTH araC/xylS-type" evidence="5">
    <location>
        <begin position="412"/>
        <end position="510"/>
    </location>
</feature>
<evidence type="ECO:0000256" key="1">
    <source>
        <dbReference type="ARBA" id="ARBA00023015"/>
    </source>
</evidence>
<dbReference type="EMBL" id="JBHUCX010000092">
    <property type="protein sequence ID" value="MFD1677360.1"/>
    <property type="molecule type" value="Genomic_DNA"/>
</dbReference>
<proteinExistence type="predicted"/>
<dbReference type="RefSeq" id="WP_377945261.1">
    <property type="nucleotide sequence ID" value="NZ_JBHUCX010000092.1"/>
</dbReference>
<dbReference type="PROSITE" id="PS50110">
    <property type="entry name" value="RESPONSE_REGULATORY"/>
    <property type="match status" value="1"/>
</dbReference>
<accession>A0ABW4JP68</accession>
<evidence type="ECO:0000313" key="8">
    <source>
        <dbReference type="Proteomes" id="UP001597079"/>
    </source>
</evidence>
<dbReference type="PROSITE" id="PS00041">
    <property type="entry name" value="HTH_ARAC_FAMILY_1"/>
    <property type="match status" value="1"/>
</dbReference>
<evidence type="ECO:0000256" key="3">
    <source>
        <dbReference type="ARBA" id="ARBA00023163"/>
    </source>
</evidence>
<dbReference type="Pfam" id="PF12833">
    <property type="entry name" value="HTH_18"/>
    <property type="match status" value="1"/>
</dbReference>
<feature type="domain" description="Response regulatory" evidence="6">
    <location>
        <begin position="5"/>
        <end position="122"/>
    </location>
</feature>
<dbReference type="InterPro" id="IPR009057">
    <property type="entry name" value="Homeodomain-like_sf"/>
</dbReference>
<reference evidence="8" key="1">
    <citation type="journal article" date="2019" name="Int. J. Syst. Evol. Microbiol.">
        <title>The Global Catalogue of Microorganisms (GCM) 10K type strain sequencing project: providing services to taxonomists for standard genome sequencing and annotation.</title>
        <authorList>
            <consortium name="The Broad Institute Genomics Platform"/>
            <consortium name="The Broad Institute Genome Sequencing Center for Infectious Disease"/>
            <person name="Wu L."/>
            <person name="Ma J."/>
        </authorList>
    </citation>
    <scope>NUCLEOTIDE SEQUENCE [LARGE SCALE GENOMIC DNA]</scope>
    <source>
        <strain evidence="8">CGMCC 1.12286</strain>
    </source>
</reference>
<evidence type="ECO:0000313" key="7">
    <source>
        <dbReference type="EMBL" id="MFD1677360.1"/>
    </source>
</evidence>
<feature type="modified residue" description="4-aspartylphosphate" evidence="4">
    <location>
        <position position="57"/>
    </location>
</feature>
<keyword evidence="4" id="KW-0597">Phosphoprotein</keyword>
<dbReference type="PROSITE" id="PS01124">
    <property type="entry name" value="HTH_ARAC_FAMILY_2"/>
    <property type="match status" value="1"/>
</dbReference>
<name>A0ABW4JP68_9BACL</name>
<sequence length="519" mass="59921">MQSLRVLVVEDEQPLLQELSELPWESFGASLCGTASNGLDAWCHFDAPQIPDVVLTDITMPIMDGIELMHKIKQKYPHVQVVLLTCHLDFHYAQEAIQAGALDYLIKISLCDKEIEQVLDKARKTLLRERAHTRLLWEKELHQLQSARLSGALQEMQLETKGKIEAHLPAMPCYIMLHLPHASMQMAEPFVSDFFFEEIQRTDLSIDVFLMRKNEYLLLTRDKEINIHATEHPIFHLLQRLQAAITVEIPHICSFSVLGSRLETAFDLVQFMQCIPELQRALFYTDEWQHTVQHQAILSGMPQAAHPIEQQDLLHIETKKQKNCTHVGGIKHFLQHEFTEWARSDEFDVSQVKQMLVTWVTEWQRDFHLFAHLEAIIEDILASIKLMDAVRMINDNISMDDLQSIGGHIEVRHAQRIILENLASNLTLEFVAAKVSLSPTYLSRIFRQETGETFNGYMTRCRIESAMKLLRTTNLMVYEVAVAVGIPNYRYFSRVFRQWTGSTPKEYKRGLAKQCAYNG</sequence>
<dbReference type="InterPro" id="IPR018062">
    <property type="entry name" value="HTH_AraC-typ_CS"/>
</dbReference>
<keyword evidence="1" id="KW-0805">Transcription regulation</keyword>
<dbReference type="Proteomes" id="UP001597079">
    <property type="component" value="Unassembled WGS sequence"/>
</dbReference>
<evidence type="ECO:0000256" key="4">
    <source>
        <dbReference type="PROSITE-ProRule" id="PRU00169"/>
    </source>
</evidence>
<dbReference type="SUPFAM" id="SSF46689">
    <property type="entry name" value="Homeodomain-like"/>
    <property type="match status" value="2"/>
</dbReference>
<organism evidence="7 8">
    <name type="scientific">Alicyclobacillus fodiniaquatilis</name>
    <dbReference type="NCBI Taxonomy" id="1661150"/>
    <lineage>
        <taxon>Bacteria</taxon>
        <taxon>Bacillati</taxon>
        <taxon>Bacillota</taxon>
        <taxon>Bacilli</taxon>
        <taxon>Bacillales</taxon>
        <taxon>Alicyclobacillaceae</taxon>
        <taxon>Alicyclobacillus</taxon>
    </lineage>
</organism>
<gene>
    <name evidence="7" type="ORF">ACFSB2_22045</name>
</gene>
<dbReference type="Gene3D" id="1.10.10.60">
    <property type="entry name" value="Homeodomain-like"/>
    <property type="match status" value="2"/>
</dbReference>
<keyword evidence="2" id="KW-0238">DNA-binding</keyword>
<evidence type="ECO:0000259" key="6">
    <source>
        <dbReference type="PROSITE" id="PS50110"/>
    </source>
</evidence>
<dbReference type="InterPro" id="IPR001789">
    <property type="entry name" value="Sig_transdc_resp-reg_receiver"/>
</dbReference>
<dbReference type="SMART" id="SM00448">
    <property type="entry name" value="REC"/>
    <property type="match status" value="1"/>
</dbReference>
<keyword evidence="8" id="KW-1185">Reference proteome</keyword>
<evidence type="ECO:0000256" key="2">
    <source>
        <dbReference type="ARBA" id="ARBA00023125"/>
    </source>
</evidence>
<dbReference type="SUPFAM" id="SSF52172">
    <property type="entry name" value="CheY-like"/>
    <property type="match status" value="1"/>
</dbReference>
<dbReference type="CDD" id="cd17536">
    <property type="entry name" value="REC_YesN-like"/>
    <property type="match status" value="1"/>
</dbReference>